<organism evidence="3 4">
    <name type="scientific">Collybiopsis confluens</name>
    <dbReference type="NCBI Taxonomy" id="2823264"/>
    <lineage>
        <taxon>Eukaryota</taxon>
        <taxon>Fungi</taxon>
        <taxon>Dikarya</taxon>
        <taxon>Basidiomycota</taxon>
        <taxon>Agaricomycotina</taxon>
        <taxon>Agaricomycetes</taxon>
        <taxon>Agaricomycetidae</taxon>
        <taxon>Agaricales</taxon>
        <taxon>Marasmiineae</taxon>
        <taxon>Omphalotaceae</taxon>
        <taxon>Collybiopsis</taxon>
    </lineage>
</organism>
<keyword evidence="2" id="KW-1133">Transmembrane helix</keyword>
<feature type="compositionally biased region" description="Polar residues" evidence="1">
    <location>
        <begin position="330"/>
        <end position="353"/>
    </location>
</feature>
<keyword evidence="4" id="KW-1185">Reference proteome</keyword>
<evidence type="ECO:0000313" key="3">
    <source>
        <dbReference type="EMBL" id="KAF5358850.1"/>
    </source>
</evidence>
<keyword evidence="2" id="KW-0812">Transmembrane</keyword>
<dbReference type="Proteomes" id="UP000518752">
    <property type="component" value="Unassembled WGS sequence"/>
</dbReference>
<evidence type="ECO:0000256" key="2">
    <source>
        <dbReference type="SAM" id="Phobius"/>
    </source>
</evidence>
<accession>A0A8H5LIK6</accession>
<comment type="caution">
    <text evidence="3">The sequence shown here is derived from an EMBL/GenBank/DDBJ whole genome shotgun (WGS) entry which is preliminary data.</text>
</comment>
<reference evidence="3 4" key="1">
    <citation type="journal article" date="2020" name="ISME J.">
        <title>Uncovering the hidden diversity of litter-decomposition mechanisms in mushroom-forming fungi.</title>
        <authorList>
            <person name="Floudas D."/>
            <person name="Bentzer J."/>
            <person name="Ahren D."/>
            <person name="Johansson T."/>
            <person name="Persson P."/>
            <person name="Tunlid A."/>
        </authorList>
    </citation>
    <scope>NUCLEOTIDE SEQUENCE [LARGE SCALE GENOMIC DNA]</scope>
    <source>
        <strain evidence="3 4">CBS 406.79</strain>
    </source>
</reference>
<evidence type="ECO:0000256" key="1">
    <source>
        <dbReference type="SAM" id="MobiDB-lite"/>
    </source>
</evidence>
<evidence type="ECO:0000313" key="4">
    <source>
        <dbReference type="Proteomes" id="UP000518752"/>
    </source>
</evidence>
<name>A0A8H5LIK6_9AGAR</name>
<dbReference type="AlphaFoldDB" id="A0A8H5LIK6"/>
<sequence>MEHSSQVLVIPCSTTLAGASDFLTLTHLVHGYAASVLPPPPSSATDLTTSFRFDSDAVQVAPVRNSFVALFPLQDAGSNTATSTTFTSTSLPNTSQSAGADFLVVTTTSTITTFGGTVTTLVPITTSMSTAIQSSATAAIQVSATLHGTVILNSVTPTTTIFTSTSHNPPTSATAMPLSGSSSHTISPIPAIVGSVVGGLAFGLVIFLYMRCRRRLRQRAFHEMRPSTDLDIEESAAAEPTRRHPQLAPEHTPEEAVNFDEPSAARNSAQSLQQLETQQQFQYLDYPSSNHENLLLPPPADDSEFRVQMTEMRVTIERVLTHVQRLESRVGSTSRGKSQSVSMSDEWPSSISMSDGRPPTYVSSGN</sequence>
<protein>
    <recommendedName>
        <fullName evidence="5">Transmembrane protein</fullName>
    </recommendedName>
</protein>
<feature type="region of interest" description="Disordered" evidence="1">
    <location>
        <begin position="327"/>
        <end position="366"/>
    </location>
</feature>
<evidence type="ECO:0008006" key="5">
    <source>
        <dbReference type="Google" id="ProtNLM"/>
    </source>
</evidence>
<feature type="transmembrane region" description="Helical" evidence="2">
    <location>
        <begin position="189"/>
        <end position="209"/>
    </location>
</feature>
<keyword evidence="2" id="KW-0472">Membrane</keyword>
<feature type="region of interest" description="Disordered" evidence="1">
    <location>
        <begin position="228"/>
        <end position="274"/>
    </location>
</feature>
<dbReference type="EMBL" id="JAACJN010000228">
    <property type="protein sequence ID" value="KAF5358850.1"/>
    <property type="molecule type" value="Genomic_DNA"/>
</dbReference>
<proteinExistence type="predicted"/>
<gene>
    <name evidence="3" type="ORF">D9757_013951</name>
</gene>
<dbReference type="CDD" id="cd12087">
    <property type="entry name" value="TM_EGFR-like"/>
    <property type="match status" value="1"/>
</dbReference>